<evidence type="ECO:0000256" key="7">
    <source>
        <dbReference type="ARBA" id="ARBA00022741"/>
    </source>
</evidence>
<evidence type="ECO:0000256" key="15">
    <source>
        <dbReference type="SAM" id="Phobius"/>
    </source>
</evidence>
<keyword evidence="5" id="KW-0808">Transferase</keyword>
<keyword evidence="17" id="KW-1185">Reference proteome</keyword>
<evidence type="ECO:0000256" key="13">
    <source>
        <dbReference type="ARBA" id="ARBA00023209"/>
    </source>
</evidence>
<comment type="caution">
    <text evidence="16">The sequence shown here is derived from an EMBL/GenBank/DDBJ whole genome shotgun (WGS) entry which is preliminary data.</text>
</comment>
<evidence type="ECO:0000256" key="9">
    <source>
        <dbReference type="ARBA" id="ARBA00022840"/>
    </source>
</evidence>
<protein>
    <submittedName>
        <fullName evidence="16">Diacylglycerol kinase</fullName>
    </submittedName>
</protein>
<evidence type="ECO:0000313" key="17">
    <source>
        <dbReference type="Proteomes" id="UP001275436"/>
    </source>
</evidence>
<proteinExistence type="inferred from homology"/>
<feature type="transmembrane region" description="Helical" evidence="15">
    <location>
        <begin position="31"/>
        <end position="50"/>
    </location>
</feature>
<feature type="transmembrane region" description="Helical" evidence="15">
    <location>
        <begin position="96"/>
        <end position="117"/>
    </location>
</feature>
<evidence type="ECO:0000256" key="3">
    <source>
        <dbReference type="ARBA" id="ARBA00022475"/>
    </source>
</evidence>
<keyword evidence="11" id="KW-0443">Lipid metabolism</keyword>
<dbReference type="InterPro" id="IPR033717">
    <property type="entry name" value="UDPK"/>
</dbReference>
<dbReference type="PANTHER" id="PTHR34299:SF1">
    <property type="entry name" value="DIACYLGLYCEROL KINASE"/>
    <property type="match status" value="1"/>
</dbReference>
<evidence type="ECO:0000256" key="1">
    <source>
        <dbReference type="ARBA" id="ARBA00004651"/>
    </source>
</evidence>
<dbReference type="InterPro" id="IPR036945">
    <property type="entry name" value="DAGK_sf"/>
</dbReference>
<keyword evidence="9" id="KW-0067">ATP-binding</keyword>
<organism evidence="16 17">
    <name type="scientific">Oceanobacillus kimchii</name>
    <dbReference type="NCBI Taxonomy" id="746691"/>
    <lineage>
        <taxon>Bacteria</taxon>
        <taxon>Bacillati</taxon>
        <taxon>Bacillota</taxon>
        <taxon>Bacilli</taxon>
        <taxon>Bacillales</taxon>
        <taxon>Bacillaceae</taxon>
        <taxon>Oceanobacillus</taxon>
    </lineage>
</organism>
<dbReference type="CDD" id="cd14265">
    <property type="entry name" value="UDPK_IM_like"/>
    <property type="match status" value="1"/>
</dbReference>
<keyword evidence="10 15" id="KW-1133">Transmembrane helix</keyword>
<comment type="similarity">
    <text evidence="2">Belongs to the bacterial diacylglycerol kinase family.</text>
</comment>
<evidence type="ECO:0000256" key="10">
    <source>
        <dbReference type="ARBA" id="ARBA00022989"/>
    </source>
</evidence>
<name>A0ABQ5TIA7_9BACI</name>
<evidence type="ECO:0000256" key="6">
    <source>
        <dbReference type="ARBA" id="ARBA00022692"/>
    </source>
</evidence>
<keyword evidence="14" id="KW-1208">Phospholipid metabolism</keyword>
<dbReference type="GO" id="GO:0016301">
    <property type="term" value="F:kinase activity"/>
    <property type="evidence" value="ECO:0007669"/>
    <property type="project" value="UniProtKB-KW"/>
</dbReference>
<evidence type="ECO:0000313" key="16">
    <source>
        <dbReference type="EMBL" id="GLO66609.1"/>
    </source>
</evidence>
<sequence length="124" mass="13574">MNLALKGKRRKIGFRYAWNGLKEIASTESNFQLHLISTVVVILFGIMIGLSNVEWAVIMLTIGLVLVTEMINSSIEKVMDYVQPEIHPAVKLIKDVSAGAVLIAALTAVVVGIMIFAPKIIELL</sequence>
<dbReference type="PANTHER" id="PTHR34299">
    <property type="entry name" value="DIACYLGLYCEROL KINASE"/>
    <property type="match status" value="1"/>
</dbReference>
<keyword evidence="7" id="KW-0547">Nucleotide-binding</keyword>
<keyword evidence="3" id="KW-1003">Cell membrane</keyword>
<evidence type="ECO:0000256" key="5">
    <source>
        <dbReference type="ARBA" id="ARBA00022679"/>
    </source>
</evidence>
<keyword evidence="6 15" id="KW-0812">Transmembrane</keyword>
<evidence type="ECO:0000256" key="2">
    <source>
        <dbReference type="ARBA" id="ARBA00005967"/>
    </source>
</evidence>
<dbReference type="Proteomes" id="UP001275436">
    <property type="component" value="Unassembled WGS sequence"/>
</dbReference>
<evidence type="ECO:0000256" key="14">
    <source>
        <dbReference type="ARBA" id="ARBA00023264"/>
    </source>
</evidence>
<evidence type="ECO:0000256" key="11">
    <source>
        <dbReference type="ARBA" id="ARBA00023098"/>
    </source>
</evidence>
<dbReference type="Gene3D" id="1.10.287.3610">
    <property type="match status" value="1"/>
</dbReference>
<reference evidence="16 17" key="1">
    <citation type="submission" date="2023-02" db="EMBL/GenBank/DDBJ databases">
        <title>Oceanobacillus kimchii IFOP_LL358 isolated form Alexandrium catenella lab strain.</title>
        <authorList>
            <person name="Gajardo G."/>
            <person name="Ueki S."/>
            <person name="Maruyama F."/>
        </authorList>
    </citation>
    <scope>NUCLEOTIDE SEQUENCE [LARGE SCALE GENOMIC DNA]</scope>
    <source>
        <strain evidence="16 17">IFOP_LL358</strain>
    </source>
</reference>
<comment type="subcellular location">
    <subcellularLocation>
        <location evidence="1">Cell membrane</location>
        <topology evidence="1">Multi-pass membrane protein</topology>
    </subcellularLocation>
</comment>
<keyword evidence="12 15" id="KW-0472">Membrane</keyword>
<keyword evidence="8 16" id="KW-0418">Kinase</keyword>
<dbReference type="Pfam" id="PF01219">
    <property type="entry name" value="DAGK_prokar"/>
    <property type="match status" value="1"/>
</dbReference>
<keyword evidence="13" id="KW-0594">Phospholipid biosynthesis</keyword>
<evidence type="ECO:0000256" key="12">
    <source>
        <dbReference type="ARBA" id="ARBA00023136"/>
    </source>
</evidence>
<accession>A0ABQ5TIA7</accession>
<dbReference type="InterPro" id="IPR000829">
    <property type="entry name" value="DAGK"/>
</dbReference>
<gene>
    <name evidence="16" type="ORF">MACH08_23930</name>
</gene>
<dbReference type="EMBL" id="BSKO01000001">
    <property type="protein sequence ID" value="GLO66609.1"/>
    <property type="molecule type" value="Genomic_DNA"/>
</dbReference>
<evidence type="ECO:0000256" key="4">
    <source>
        <dbReference type="ARBA" id="ARBA00022516"/>
    </source>
</evidence>
<evidence type="ECO:0000256" key="8">
    <source>
        <dbReference type="ARBA" id="ARBA00022777"/>
    </source>
</evidence>
<feature type="transmembrane region" description="Helical" evidence="15">
    <location>
        <begin position="56"/>
        <end position="75"/>
    </location>
</feature>
<keyword evidence="4" id="KW-0444">Lipid biosynthesis</keyword>